<evidence type="ECO:0000256" key="1">
    <source>
        <dbReference type="ARBA" id="ARBA00023063"/>
    </source>
</evidence>
<keyword evidence="3" id="KW-1185">Reference proteome</keyword>
<dbReference type="Proteomes" id="UP000198795">
    <property type="component" value="Unassembled WGS sequence"/>
</dbReference>
<dbReference type="Pfam" id="PF02613">
    <property type="entry name" value="Nitrate_red_del"/>
    <property type="match status" value="1"/>
</dbReference>
<accession>A0A1H0N4V3</accession>
<dbReference type="EMBL" id="FNJC01000002">
    <property type="protein sequence ID" value="SDO87662.1"/>
    <property type="molecule type" value="Genomic_DNA"/>
</dbReference>
<dbReference type="Gene3D" id="1.10.3480.10">
    <property type="entry name" value="TorD-like"/>
    <property type="match status" value="1"/>
</dbReference>
<name>A0A1H0N4V3_9HYPH</name>
<dbReference type="PANTHER" id="PTHR43680:SF2">
    <property type="entry name" value="NITRATE REDUCTASE MOLYBDENUM COFACTOR ASSEMBLY CHAPERONE NARJ"/>
    <property type="match status" value="1"/>
</dbReference>
<dbReference type="PANTHER" id="PTHR43680">
    <property type="entry name" value="NITRATE REDUCTASE MOLYBDENUM COFACTOR ASSEMBLY CHAPERONE"/>
    <property type="match status" value="1"/>
</dbReference>
<protein>
    <submittedName>
        <fullName evidence="2">Respiratory nitrate reductase chaperone NarJ</fullName>
    </submittedName>
</protein>
<dbReference type="SUPFAM" id="SSF89155">
    <property type="entry name" value="TorD-like"/>
    <property type="match status" value="1"/>
</dbReference>
<keyword evidence="1" id="KW-0534">Nitrate assimilation</keyword>
<evidence type="ECO:0000313" key="2">
    <source>
        <dbReference type="EMBL" id="SDO87662.1"/>
    </source>
</evidence>
<proteinExistence type="predicted"/>
<organism evidence="2 3">
    <name type="scientific">Filomicrobium insigne</name>
    <dbReference type="NCBI Taxonomy" id="418854"/>
    <lineage>
        <taxon>Bacteria</taxon>
        <taxon>Pseudomonadati</taxon>
        <taxon>Pseudomonadota</taxon>
        <taxon>Alphaproteobacteria</taxon>
        <taxon>Hyphomicrobiales</taxon>
        <taxon>Hyphomicrobiaceae</taxon>
        <taxon>Filomicrobium</taxon>
    </lineage>
</organism>
<dbReference type="InterPro" id="IPR036411">
    <property type="entry name" value="TorD-like_sf"/>
</dbReference>
<sequence length="249" mass="27709">MAKTFKVLSALLSYPTEEIVAAAPIMAGVLKEERLLRPREIKALIPLVEELSASDLYELQERYVLLFDRTRSLSLHLFEHVHGESRDRGQAMVDLKAVYERAGLEISSNELSDYLPLFLEFLATQPLTEALDLVGQPAHIFAALAERLRRRKSIYTAVFDVLAKLAKADPRSAEVRQLVGEPEIDPNDLESLDAAWQDEEVRFGPSADAQCGGDRLIPKLRAGSRPAPGMEVVQPQPRTIITHSGSRSI</sequence>
<dbReference type="InterPro" id="IPR020945">
    <property type="entry name" value="DMSO/NO3_reduct_chaperone"/>
</dbReference>
<dbReference type="InterPro" id="IPR003765">
    <property type="entry name" value="NO3_reductase_chaperone_NarJ"/>
</dbReference>
<gene>
    <name evidence="2" type="ORF">SAMN04488061_1889</name>
</gene>
<dbReference type="RefSeq" id="WP_090228222.1">
    <property type="nucleotide sequence ID" value="NZ_FNJC01000002.1"/>
</dbReference>
<reference evidence="2 3" key="1">
    <citation type="submission" date="2016-10" db="EMBL/GenBank/DDBJ databases">
        <authorList>
            <person name="Varghese N."/>
            <person name="Submissions S."/>
        </authorList>
    </citation>
    <scope>NUCLEOTIDE SEQUENCE [LARGE SCALE GENOMIC DNA]</scope>
    <source>
        <strain evidence="2 3">CGMCC 1.6497</strain>
    </source>
</reference>
<comment type="caution">
    <text evidence="2">The sequence shown here is derived from an EMBL/GenBank/DDBJ whole genome shotgun (WGS) entry which is preliminary data.</text>
</comment>
<evidence type="ECO:0000313" key="3">
    <source>
        <dbReference type="Proteomes" id="UP000198795"/>
    </source>
</evidence>
<dbReference type="NCBIfam" id="TIGR00684">
    <property type="entry name" value="narJ"/>
    <property type="match status" value="1"/>
</dbReference>